<dbReference type="Proteomes" id="UP000785679">
    <property type="component" value="Unassembled WGS sequence"/>
</dbReference>
<evidence type="ECO:0000313" key="3">
    <source>
        <dbReference type="Proteomes" id="UP000785679"/>
    </source>
</evidence>
<organism evidence="2 3">
    <name type="scientific">Halteria grandinella</name>
    <dbReference type="NCBI Taxonomy" id="5974"/>
    <lineage>
        <taxon>Eukaryota</taxon>
        <taxon>Sar</taxon>
        <taxon>Alveolata</taxon>
        <taxon>Ciliophora</taxon>
        <taxon>Intramacronucleata</taxon>
        <taxon>Spirotrichea</taxon>
        <taxon>Stichotrichia</taxon>
        <taxon>Sporadotrichida</taxon>
        <taxon>Halteriidae</taxon>
        <taxon>Halteria</taxon>
    </lineage>
</organism>
<evidence type="ECO:0000313" key="2">
    <source>
        <dbReference type="EMBL" id="TNV76390.1"/>
    </source>
</evidence>
<dbReference type="AlphaFoldDB" id="A0A8J8NLN9"/>
<dbReference type="PRINTS" id="PR00348">
    <property type="entry name" value="UBIQUITIN"/>
</dbReference>
<dbReference type="EMBL" id="RRYP01013678">
    <property type="protein sequence ID" value="TNV76390.1"/>
    <property type="molecule type" value="Genomic_DNA"/>
</dbReference>
<dbReference type="InterPro" id="IPR019956">
    <property type="entry name" value="Ubiquitin_dom"/>
</dbReference>
<dbReference type="SUPFAM" id="SSF54236">
    <property type="entry name" value="Ubiquitin-like"/>
    <property type="match status" value="1"/>
</dbReference>
<dbReference type="Gene3D" id="3.10.20.90">
    <property type="entry name" value="Phosphatidylinositol 3-kinase Catalytic Subunit, Chain A, domain 1"/>
    <property type="match status" value="1"/>
</dbReference>
<dbReference type="InterPro" id="IPR000626">
    <property type="entry name" value="Ubiquitin-like_dom"/>
</dbReference>
<dbReference type="OrthoDB" id="428577at2759"/>
<evidence type="ECO:0000259" key="1">
    <source>
        <dbReference type="PROSITE" id="PS50053"/>
    </source>
</evidence>
<protein>
    <recommendedName>
        <fullName evidence="1">Ubiquitin-like domain-containing protein</fullName>
    </recommendedName>
</protein>
<reference evidence="2" key="1">
    <citation type="submission" date="2019-06" db="EMBL/GenBank/DDBJ databases">
        <authorList>
            <person name="Zheng W."/>
        </authorList>
    </citation>
    <scope>NUCLEOTIDE SEQUENCE</scope>
    <source>
        <strain evidence="2">QDHG01</strain>
    </source>
</reference>
<dbReference type="Pfam" id="PF00240">
    <property type="entry name" value="ubiquitin"/>
    <property type="match status" value="1"/>
</dbReference>
<comment type="caution">
    <text evidence="2">The sequence shown here is derived from an EMBL/GenBank/DDBJ whole genome shotgun (WGS) entry which is preliminary data.</text>
</comment>
<name>A0A8J8NLN9_HALGN</name>
<dbReference type="InterPro" id="IPR050158">
    <property type="entry name" value="Ubiquitin_ubiquitin-like"/>
</dbReference>
<keyword evidence="3" id="KW-1185">Reference proteome</keyword>
<dbReference type="InterPro" id="IPR029071">
    <property type="entry name" value="Ubiquitin-like_domsf"/>
</dbReference>
<feature type="domain" description="Ubiquitin-like" evidence="1">
    <location>
        <begin position="60"/>
        <end position="146"/>
    </location>
</feature>
<gene>
    <name evidence="2" type="ORF">FGO68_gene4874</name>
</gene>
<sequence length="146" mass="16774">MTLQQLKDEIASRQYIKAEHMELFHSQSRIQIPNDLSNLTLSALDVKPDETIILKSSSRMQLFISILDQRALPQQPQEDQPAKRIANVHVRPSDNIKTLKEYIAAQEGIPEDIQRIIFAGKQLENDRMIGCYGIQKESTLHLIVRQ</sequence>
<dbReference type="SMART" id="SM00213">
    <property type="entry name" value="UBQ"/>
    <property type="match status" value="1"/>
</dbReference>
<proteinExistence type="predicted"/>
<dbReference type="PANTHER" id="PTHR10666">
    <property type="entry name" value="UBIQUITIN"/>
    <property type="match status" value="1"/>
</dbReference>
<dbReference type="PROSITE" id="PS50053">
    <property type="entry name" value="UBIQUITIN_2"/>
    <property type="match status" value="1"/>
</dbReference>
<accession>A0A8J8NLN9</accession>